<dbReference type="InterPro" id="IPR003018">
    <property type="entry name" value="GAF"/>
</dbReference>
<dbReference type="EMBL" id="CP063169">
    <property type="protein sequence ID" value="QOR69838.1"/>
    <property type="molecule type" value="Genomic_DNA"/>
</dbReference>
<dbReference type="SUPFAM" id="SSF55781">
    <property type="entry name" value="GAF domain-like"/>
    <property type="match status" value="1"/>
</dbReference>
<reference evidence="2 3" key="1">
    <citation type="submission" date="2020-10" db="EMBL/GenBank/DDBJ databases">
        <title>Haloactinobacterium sp. RN3S43, a bacterium isolated from saline soil.</title>
        <authorList>
            <person name="Sun J.-Q."/>
        </authorList>
    </citation>
    <scope>NUCLEOTIDE SEQUENCE [LARGE SCALE GENOMIC DNA]</scope>
    <source>
        <strain evidence="2 3">RN3S43</strain>
    </source>
</reference>
<sequence length="427" mass="45353">MASRARPVPTRGSRVQDILPVRHDARSVQAAMDAFLGSGELPPFVDPVVADSWRRSRGSGLDPESATAILGLPGDDLDAYRSQHPLAGVMPVVRELLVGAAASDGLVVAVSDDVGRLLWVEGSHGTRSTVDRVGFVEGALWREEQVGTNAPGTALATRRAVQVLGAEHFARPVRSLNCVAAPIHDPTGRVLGVLDITGGEPAGSRMMLSLVRAAAGTIERELAATSPHVFEPDRTEVRLLGDPLLHTPDGDPHLSLRHAEILTLLSEHPDGLTGEELAVQLDSRELSEVTVRAEISRLRRVGRQLPEGLLAGSRPYRLTRSLCTDIQRVRSHLAAGDVAAAASAYRAPVLPRSVAPGVERIRAELSAEVRSAVVTSGSVEALDRWTQAIDGRDDLPAWRALLTAAAPGSPQAVRALAHLSVLETDLA</sequence>
<accession>A0A7M1SQI9</accession>
<dbReference type="KEGG" id="halt:IM660_14410"/>
<dbReference type="Pfam" id="PF01590">
    <property type="entry name" value="GAF"/>
    <property type="match status" value="1"/>
</dbReference>
<evidence type="ECO:0000313" key="3">
    <source>
        <dbReference type="Proteomes" id="UP000593758"/>
    </source>
</evidence>
<dbReference type="InterPro" id="IPR029016">
    <property type="entry name" value="GAF-like_dom_sf"/>
</dbReference>
<dbReference type="Gene3D" id="3.30.450.40">
    <property type="match status" value="1"/>
</dbReference>
<evidence type="ECO:0000313" key="2">
    <source>
        <dbReference type="EMBL" id="QOR69838.1"/>
    </source>
</evidence>
<protein>
    <submittedName>
        <fullName evidence="2">GAF domain-containing protein</fullName>
    </submittedName>
</protein>
<proteinExistence type="predicted"/>
<feature type="domain" description="GAF" evidence="1">
    <location>
        <begin position="125"/>
        <end position="221"/>
    </location>
</feature>
<name>A0A7M1SQI9_9MICO</name>
<organism evidence="2 3">
    <name type="scientific">Ruania alkalisoli</name>
    <dbReference type="NCBI Taxonomy" id="2779775"/>
    <lineage>
        <taxon>Bacteria</taxon>
        <taxon>Bacillati</taxon>
        <taxon>Actinomycetota</taxon>
        <taxon>Actinomycetes</taxon>
        <taxon>Micrococcales</taxon>
        <taxon>Ruaniaceae</taxon>
        <taxon>Ruania</taxon>
    </lineage>
</organism>
<dbReference type="Proteomes" id="UP000593758">
    <property type="component" value="Chromosome"/>
</dbReference>
<evidence type="ECO:0000259" key="1">
    <source>
        <dbReference type="Pfam" id="PF01590"/>
    </source>
</evidence>
<gene>
    <name evidence="2" type="ORF">IM660_14410</name>
</gene>
<keyword evidence="3" id="KW-1185">Reference proteome</keyword>
<dbReference type="AlphaFoldDB" id="A0A7M1SQI9"/>